<reference evidence="2 3" key="1">
    <citation type="submission" date="2023-07" db="EMBL/GenBank/DDBJ databases">
        <title>Genomic Encyclopedia of Type Strains, Phase IV (KMG-IV): sequencing the most valuable type-strain genomes for metagenomic binning, comparative biology and taxonomic classification.</title>
        <authorList>
            <person name="Goeker M."/>
        </authorList>
    </citation>
    <scope>NUCLEOTIDE SEQUENCE [LARGE SCALE GENOMIC DNA]</scope>
    <source>
        <strain evidence="2 3">DSM 102814</strain>
    </source>
</reference>
<keyword evidence="3" id="KW-1185">Reference proteome</keyword>
<organism evidence="2 3">
    <name type="scientific">Mesonia maritima</name>
    <dbReference type="NCBI Taxonomy" id="1793873"/>
    <lineage>
        <taxon>Bacteria</taxon>
        <taxon>Pseudomonadati</taxon>
        <taxon>Bacteroidota</taxon>
        <taxon>Flavobacteriia</taxon>
        <taxon>Flavobacteriales</taxon>
        <taxon>Flavobacteriaceae</taxon>
        <taxon>Mesonia</taxon>
    </lineage>
</organism>
<dbReference type="Proteomes" id="UP001257659">
    <property type="component" value="Unassembled WGS sequence"/>
</dbReference>
<gene>
    <name evidence="2" type="ORF">GGR31_002588</name>
</gene>
<keyword evidence="1" id="KW-1133">Transmembrane helix</keyword>
<evidence type="ECO:0000313" key="3">
    <source>
        <dbReference type="Proteomes" id="UP001257659"/>
    </source>
</evidence>
<evidence type="ECO:0000256" key="1">
    <source>
        <dbReference type="SAM" id="Phobius"/>
    </source>
</evidence>
<dbReference type="EMBL" id="JAVDQA010000009">
    <property type="protein sequence ID" value="MDR6301913.1"/>
    <property type="molecule type" value="Genomic_DNA"/>
</dbReference>
<evidence type="ECO:0000313" key="2">
    <source>
        <dbReference type="EMBL" id="MDR6301913.1"/>
    </source>
</evidence>
<dbReference type="RefSeq" id="WP_309729844.1">
    <property type="nucleotide sequence ID" value="NZ_JAVDQA010000009.1"/>
</dbReference>
<feature type="transmembrane region" description="Helical" evidence="1">
    <location>
        <begin position="12"/>
        <end position="32"/>
    </location>
</feature>
<keyword evidence="1" id="KW-0472">Membrane</keyword>
<comment type="caution">
    <text evidence="2">The sequence shown here is derived from an EMBL/GenBank/DDBJ whole genome shotgun (WGS) entry which is preliminary data.</text>
</comment>
<name>A0ABU1K8I3_9FLAO</name>
<protein>
    <submittedName>
        <fullName evidence="2">Uncharacterized protein</fullName>
    </submittedName>
</protein>
<proteinExistence type="predicted"/>
<sequence length="44" mass="4737">MALISQNFYRKCWLTFIIAIGLPLGVVVAGSLNNMSFSGIGFSV</sequence>
<accession>A0ABU1K8I3</accession>
<keyword evidence="1" id="KW-0812">Transmembrane</keyword>